<dbReference type="InterPro" id="IPR000315">
    <property type="entry name" value="Znf_B-box"/>
</dbReference>
<feature type="compositionally biased region" description="Low complexity" evidence="2">
    <location>
        <begin position="831"/>
        <end position="843"/>
    </location>
</feature>
<dbReference type="EMBL" id="ML003294">
    <property type="protein sequence ID" value="RKP34236.1"/>
    <property type="molecule type" value="Genomic_DNA"/>
</dbReference>
<accession>A0A4P9ZLP8</accession>
<feature type="region of interest" description="Disordered" evidence="2">
    <location>
        <begin position="348"/>
        <end position="390"/>
    </location>
</feature>
<feature type="compositionally biased region" description="Polar residues" evidence="2">
    <location>
        <begin position="883"/>
        <end position="892"/>
    </location>
</feature>
<dbReference type="GO" id="GO:0061630">
    <property type="term" value="F:ubiquitin protein ligase activity"/>
    <property type="evidence" value="ECO:0007669"/>
    <property type="project" value="TreeGrafter"/>
</dbReference>
<feature type="domain" description="B box-type" evidence="3">
    <location>
        <begin position="5"/>
        <end position="47"/>
    </location>
</feature>
<keyword evidence="1" id="KW-0479">Metal-binding</keyword>
<evidence type="ECO:0000256" key="1">
    <source>
        <dbReference type="PROSITE-ProRule" id="PRU00024"/>
    </source>
</evidence>
<dbReference type="GO" id="GO:0016235">
    <property type="term" value="C:aggresome"/>
    <property type="evidence" value="ECO:0007669"/>
    <property type="project" value="TreeGrafter"/>
</dbReference>
<feature type="compositionally biased region" description="Basic and acidic residues" evidence="2">
    <location>
        <begin position="360"/>
        <end position="382"/>
    </location>
</feature>
<dbReference type="PANTHER" id="PTHR36754">
    <property type="entry name" value="E3 UBIQUITIN-PROTEIN LIGASE TRIM37"/>
    <property type="match status" value="1"/>
</dbReference>
<dbReference type="PROSITE" id="PS50119">
    <property type="entry name" value="ZF_BBOX"/>
    <property type="match status" value="1"/>
</dbReference>
<proteinExistence type="predicted"/>
<dbReference type="SMART" id="SM00336">
    <property type="entry name" value="BBOX"/>
    <property type="match status" value="1"/>
</dbReference>
<dbReference type="GO" id="GO:0070842">
    <property type="term" value="P:aggresome assembly"/>
    <property type="evidence" value="ECO:0007669"/>
    <property type="project" value="TreeGrafter"/>
</dbReference>
<dbReference type="CDD" id="cd19756">
    <property type="entry name" value="Bbox2"/>
    <property type="match status" value="1"/>
</dbReference>
<dbReference type="GO" id="GO:0006513">
    <property type="term" value="P:protein monoubiquitination"/>
    <property type="evidence" value="ECO:0007669"/>
    <property type="project" value="TreeGrafter"/>
</dbReference>
<feature type="compositionally biased region" description="Acidic residues" evidence="2">
    <location>
        <begin position="503"/>
        <end position="517"/>
    </location>
</feature>
<keyword evidence="1" id="KW-0863">Zinc-finger</keyword>
<dbReference type="Pfam" id="PF00643">
    <property type="entry name" value="zf-B_box"/>
    <property type="match status" value="1"/>
</dbReference>
<feature type="region of interest" description="Disordered" evidence="2">
    <location>
        <begin position="491"/>
        <end position="533"/>
    </location>
</feature>
<dbReference type="SUPFAM" id="SSF49599">
    <property type="entry name" value="TRAF domain-like"/>
    <property type="match status" value="1"/>
</dbReference>
<gene>
    <name evidence="4" type="ORF">BJ085DRAFT_34652</name>
</gene>
<dbReference type="Proteomes" id="UP000268162">
    <property type="component" value="Unassembled WGS sequence"/>
</dbReference>
<keyword evidence="1" id="KW-0862">Zinc</keyword>
<evidence type="ECO:0000259" key="3">
    <source>
        <dbReference type="PROSITE" id="PS50119"/>
    </source>
</evidence>
<feature type="region of interest" description="Disordered" evidence="2">
    <location>
        <begin position="640"/>
        <end position="670"/>
    </location>
</feature>
<dbReference type="GO" id="GO:0008270">
    <property type="term" value="F:zinc ion binding"/>
    <property type="evidence" value="ECO:0007669"/>
    <property type="project" value="UniProtKB-KW"/>
</dbReference>
<keyword evidence="5" id="KW-1185">Reference proteome</keyword>
<feature type="region of interest" description="Disordered" evidence="2">
    <location>
        <begin position="407"/>
        <end position="461"/>
    </location>
</feature>
<name>A0A4P9ZLP8_9FUNG</name>
<sequence length="1020" mass="112175">MSPPTSGDNCPQHDQSLTYFCLTCRLPLCSGCDMLSLEHRGHSFYKIELIYPASLDEIHRQSEQLTFTNERIESELATLDEYAHNSFQERKRLEQELHAIVQAESRSLSDQASLRDSEISDKRQAFLTLRQRIRDTQSKVSSLLDHHTSSQVVVYKEVLHETLIDIVDDLKQVAVSTPLQHDWKHPLVPHFEYDTLRIPHFSATLESRSDPFLGLLFLASGTIWRLKLSQHGSGPQATLSIAIEMVKGRAGPDAAVYHGSIEIVHPDDQHISLSKTYSAQYHQSVARGIDNFCTVAQLQDDGFFHSEDDGLLIQYGIRPETYIQKDRDQTQYIKKLEQSLLNLKQQVTGQSQTLPLSPPNDDRPPEYSFYDRDSQTDSRDRSNSIPASLPSPTFEFNFGSHASLHQVLSGDSSAPTHNPFERRAGESPCSTLPRTVRSRSPLGGTFNLPDVDNSEPTLGESDWSFLDNSPQIQFPGGSEVASPTETRLCSNLSFGATFPPPDSPEESNEAVESDDSDGFPRSTRTDSFGRRATTGLIHRSSRSLLTNGEEDDMEIVPDGLPSRFSIDTSYAVSSRAGQLGSRSFIMGGDGRRVSDMFGRAKLPSDNSSDFQDWLEERRRSGGKGAFSSAAFRNFHEAYDREKSAGTIGQPPTPADPASSGPNRPGNLGIPTLRRLTARKSSPFPLNMALAVEMVESRDAKPRPPPVPVSPSRSQSFQRSPSQLGPKPTGLRRQLTRNTPRKPSRAPSTSSTTKQPAGFYTPILMRSLRKPGDLDELMRRQKEDPSFQAQLLRDHKSLFQRRARRPLEGDPSDDDRSPVVTPEEENTPPVPATSTASSPSSQLQPPTPTSAFHSTNRIVYSPSKPRFSPAKSRSKGGTWGKTRLPTSLVTKAPTSPVIPTYSDKAKQRSRATSLGNTGPPPSPSASAVPKSLAATLSPRGGSKSGHAGKPPIPLQLTSLFRGRSGTRSSGSTPTQYSSDGPGPRSLGSEVLQTQSAPRTLEPVRGPQAAVSPLHHKSRYRK</sequence>
<feature type="compositionally biased region" description="Low complexity" evidence="2">
    <location>
        <begin position="923"/>
        <end position="933"/>
    </location>
</feature>
<evidence type="ECO:0000313" key="5">
    <source>
        <dbReference type="Proteomes" id="UP000268162"/>
    </source>
</evidence>
<dbReference type="GO" id="GO:0051865">
    <property type="term" value="P:protein autoubiquitination"/>
    <property type="evidence" value="ECO:0007669"/>
    <property type="project" value="TreeGrafter"/>
</dbReference>
<feature type="compositionally biased region" description="Basic and acidic residues" evidence="2">
    <location>
        <begin position="769"/>
        <end position="784"/>
    </location>
</feature>
<organism evidence="4 5">
    <name type="scientific">Dimargaris cristalligena</name>
    <dbReference type="NCBI Taxonomy" id="215637"/>
    <lineage>
        <taxon>Eukaryota</taxon>
        <taxon>Fungi</taxon>
        <taxon>Fungi incertae sedis</taxon>
        <taxon>Zoopagomycota</taxon>
        <taxon>Kickxellomycotina</taxon>
        <taxon>Dimargaritomycetes</taxon>
        <taxon>Dimargaritales</taxon>
        <taxon>Dimargaritaceae</taxon>
        <taxon>Dimargaris</taxon>
    </lineage>
</organism>
<dbReference type="PANTHER" id="PTHR36754:SF2">
    <property type="entry name" value="E3 UBIQUITIN-PROTEIN LIGASE TRIM37"/>
    <property type="match status" value="1"/>
</dbReference>
<feature type="compositionally biased region" description="Low complexity" evidence="2">
    <location>
        <begin position="956"/>
        <end position="971"/>
    </location>
</feature>
<evidence type="ECO:0000256" key="2">
    <source>
        <dbReference type="SAM" id="MobiDB-lite"/>
    </source>
</evidence>
<dbReference type="AlphaFoldDB" id="A0A4P9ZLP8"/>
<evidence type="ECO:0000313" key="4">
    <source>
        <dbReference type="EMBL" id="RKP34236.1"/>
    </source>
</evidence>
<feature type="region of interest" description="Disordered" evidence="2">
    <location>
        <begin position="696"/>
        <end position="1020"/>
    </location>
</feature>
<reference evidence="5" key="1">
    <citation type="journal article" date="2018" name="Nat. Microbiol.">
        <title>Leveraging single-cell genomics to expand the fungal tree of life.</title>
        <authorList>
            <person name="Ahrendt S.R."/>
            <person name="Quandt C.A."/>
            <person name="Ciobanu D."/>
            <person name="Clum A."/>
            <person name="Salamov A."/>
            <person name="Andreopoulos B."/>
            <person name="Cheng J.F."/>
            <person name="Woyke T."/>
            <person name="Pelin A."/>
            <person name="Henrissat B."/>
            <person name="Reynolds N.K."/>
            <person name="Benny G.L."/>
            <person name="Smith M.E."/>
            <person name="James T.Y."/>
            <person name="Grigoriev I.V."/>
        </authorList>
    </citation>
    <scope>NUCLEOTIDE SEQUENCE [LARGE SCALE GENOMIC DNA]</scope>
    <source>
        <strain evidence="5">RSA 468</strain>
    </source>
</reference>
<dbReference type="Gene3D" id="3.30.160.60">
    <property type="entry name" value="Classic Zinc Finger"/>
    <property type="match status" value="1"/>
</dbReference>
<dbReference type="GO" id="GO:0031625">
    <property type="term" value="F:ubiquitin protein ligase binding"/>
    <property type="evidence" value="ECO:0007669"/>
    <property type="project" value="TreeGrafter"/>
</dbReference>
<dbReference type="GO" id="GO:0005778">
    <property type="term" value="C:peroxisomal membrane"/>
    <property type="evidence" value="ECO:0007669"/>
    <property type="project" value="TreeGrafter"/>
</dbReference>
<protein>
    <recommendedName>
        <fullName evidence="3">B box-type domain-containing protein</fullName>
    </recommendedName>
</protein>
<dbReference type="GO" id="GO:0005164">
    <property type="term" value="F:tumor necrosis factor receptor binding"/>
    <property type="evidence" value="ECO:0007669"/>
    <property type="project" value="TreeGrafter"/>
</dbReference>
<dbReference type="SUPFAM" id="SSF57845">
    <property type="entry name" value="B-box zinc-binding domain"/>
    <property type="match status" value="1"/>
</dbReference>
<feature type="compositionally biased region" description="Low complexity" evidence="2">
    <location>
        <begin position="709"/>
        <end position="722"/>
    </location>
</feature>
<feature type="compositionally biased region" description="Polar residues" evidence="2">
    <location>
        <begin position="745"/>
        <end position="754"/>
    </location>
</feature>
<dbReference type="InterPro" id="IPR053003">
    <property type="entry name" value="TRIM_RBCC_E3_ubiq-ligases"/>
</dbReference>
<dbReference type="STRING" id="215637.A0A4P9ZLP8"/>
<dbReference type="OrthoDB" id="192247at2759"/>